<dbReference type="RefSeq" id="WP_311628988.1">
    <property type="nucleotide sequence ID" value="NZ_JAVREN010000004.1"/>
</dbReference>
<reference evidence="3" key="1">
    <citation type="submission" date="2023-07" db="EMBL/GenBank/DDBJ databases">
        <title>30 novel species of actinomycetes from the DSMZ collection.</title>
        <authorList>
            <person name="Nouioui I."/>
        </authorList>
    </citation>
    <scope>NUCLEOTIDE SEQUENCE [LARGE SCALE GENOMIC DNA]</scope>
    <source>
        <strain evidence="3">DSM 44917</strain>
    </source>
</reference>
<comment type="caution">
    <text evidence="2">The sequence shown here is derived from an EMBL/GenBank/DDBJ whole genome shotgun (WGS) entry which is preliminary data.</text>
</comment>
<dbReference type="InterPro" id="IPR006311">
    <property type="entry name" value="TAT_signal"/>
</dbReference>
<accession>A0ABU2L3C2</accession>
<feature type="signal peptide" evidence="1">
    <location>
        <begin position="1"/>
        <end position="30"/>
    </location>
</feature>
<evidence type="ECO:0000256" key="1">
    <source>
        <dbReference type="SAM" id="SignalP"/>
    </source>
</evidence>
<evidence type="ECO:0000313" key="2">
    <source>
        <dbReference type="EMBL" id="MDT0306065.1"/>
    </source>
</evidence>
<evidence type="ECO:0000313" key="3">
    <source>
        <dbReference type="Proteomes" id="UP001183388"/>
    </source>
</evidence>
<keyword evidence="1" id="KW-0732">Signal</keyword>
<gene>
    <name evidence="2" type="ORF">RM780_03690</name>
</gene>
<keyword evidence="3" id="KW-1185">Reference proteome</keyword>
<dbReference type="Proteomes" id="UP001183388">
    <property type="component" value="Unassembled WGS sequence"/>
</dbReference>
<sequence length="142" mass="15819">MRPARLVRRSALATAAVALLGLLNAPAAHADWSSYIHSWTDGEQSRRWDDQSNTGVSFEGCSQQWGNQDLVDVQLWEDISFWPDDQQGETRRATACFRPDEVSTGIWTGLSPGSYYFETDRIANGGSCCLLFVSDVWVDTTP</sequence>
<protein>
    <recommendedName>
        <fullName evidence="4">Secreted protein</fullName>
    </recommendedName>
</protein>
<dbReference type="PROSITE" id="PS51318">
    <property type="entry name" value="TAT"/>
    <property type="match status" value="1"/>
</dbReference>
<proteinExistence type="predicted"/>
<feature type="chain" id="PRO_5045607153" description="Secreted protein" evidence="1">
    <location>
        <begin position="31"/>
        <end position="142"/>
    </location>
</feature>
<evidence type="ECO:0008006" key="4">
    <source>
        <dbReference type="Google" id="ProtNLM"/>
    </source>
</evidence>
<organism evidence="2 3">
    <name type="scientific">Streptomyces boetiae</name>
    <dbReference type="NCBI Taxonomy" id="3075541"/>
    <lineage>
        <taxon>Bacteria</taxon>
        <taxon>Bacillati</taxon>
        <taxon>Actinomycetota</taxon>
        <taxon>Actinomycetes</taxon>
        <taxon>Kitasatosporales</taxon>
        <taxon>Streptomycetaceae</taxon>
        <taxon>Streptomyces</taxon>
    </lineage>
</organism>
<dbReference type="EMBL" id="JAVREN010000004">
    <property type="protein sequence ID" value="MDT0306065.1"/>
    <property type="molecule type" value="Genomic_DNA"/>
</dbReference>
<name>A0ABU2L3C2_9ACTN</name>